<dbReference type="EMBL" id="ASPP01011126">
    <property type="protein sequence ID" value="ETO21992.1"/>
    <property type="molecule type" value="Genomic_DNA"/>
</dbReference>
<comment type="caution">
    <text evidence="8">The sequence shown here is derived from an EMBL/GenBank/DDBJ whole genome shotgun (WGS) entry which is preliminary data.</text>
</comment>
<comment type="cofactor">
    <cofactor evidence="1">
        <name>L-ascorbate</name>
        <dbReference type="ChEBI" id="CHEBI:38290"/>
    </cofactor>
</comment>
<evidence type="ECO:0000256" key="4">
    <source>
        <dbReference type="ARBA" id="ARBA00023002"/>
    </source>
</evidence>
<evidence type="ECO:0000259" key="7">
    <source>
        <dbReference type="PROSITE" id="PS51471"/>
    </source>
</evidence>
<dbReference type="InterPro" id="IPR044862">
    <property type="entry name" value="Pro_4_hyd_alph_FE2OG_OXY"/>
</dbReference>
<evidence type="ECO:0000313" key="9">
    <source>
        <dbReference type="Proteomes" id="UP000023152"/>
    </source>
</evidence>
<evidence type="ECO:0000256" key="2">
    <source>
        <dbReference type="ARBA" id="ARBA00022723"/>
    </source>
</evidence>
<dbReference type="AlphaFoldDB" id="X6N9L7"/>
<dbReference type="GO" id="GO:0004656">
    <property type="term" value="F:procollagen-proline 4-dioxygenase activity"/>
    <property type="evidence" value="ECO:0007669"/>
    <property type="project" value="TreeGrafter"/>
</dbReference>
<dbReference type="GO" id="GO:0005506">
    <property type="term" value="F:iron ion binding"/>
    <property type="evidence" value="ECO:0007669"/>
    <property type="project" value="InterPro"/>
</dbReference>
<feature type="signal peptide" evidence="6">
    <location>
        <begin position="1"/>
        <end position="19"/>
    </location>
</feature>
<keyword evidence="4" id="KW-0560">Oxidoreductase</keyword>
<gene>
    <name evidence="8" type="ORF">RFI_15211</name>
</gene>
<keyword evidence="6" id="KW-0732">Signal</keyword>
<dbReference type="InterPro" id="IPR006620">
    <property type="entry name" value="Pro_4_hyd_alph"/>
</dbReference>
<dbReference type="Gene3D" id="2.60.120.620">
    <property type="entry name" value="q2cbj1_9rhob like domain"/>
    <property type="match status" value="1"/>
</dbReference>
<keyword evidence="9" id="KW-1185">Reference proteome</keyword>
<name>X6N9L7_RETFI</name>
<dbReference type="PANTHER" id="PTHR10869:SF226">
    <property type="entry name" value="PROLYL 4-HYDROXYLASE ALPHA SUBUNIT DOMAIN-CONTAINING PROTEIN"/>
    <property type="match status" value="1"/>
</dbReference>
<dbReference type="InterPro" id="IPR045054">
    <property type="entry name" value="P4HA-like"/>
</dbReference>
<dbReference type="Pfam" id="PF13640">
    <property type="entry name" value="2OG-FeII_Oxy_3"/>
    <property type="match status" value="1"/>
</dbReference>
<organism evidence="8 9">
    <name type="scientific">Reticulomyxa filosa</name>
    <dbReference type="NCBI Taxonomy" id="46433"/>
    <lineage>
        <taxon>Eukaryota</taxon>
        <taxon>Sar</taxon>
        <taxon>Rhizaria</taxon>
        <taxon>Retaria</taxon>
        <taxon>Foraminifera</taxon>
        <taxon>Monothalamids</taxon>
        <taxon>Reticulomyxidae</taxon>
        <taxon>Reticulomyxa</taxon>
    </lineage>
</organism>
<evidence type="ECO:0000313" key="8">
    <source>
        <dbReference type="EMBL" id="ETO21992.1"/>
    </source>
</evidence>
<accession>X6N9L7</accession>
<dbReference type="Proteomes" id="UP000023152">
    <property type="component" value="Unassembled WGS sequence"/>
</dbReference>
<evidence type="ECO:0000256" key="3">
    <source>
        <dbReference type="ARBA" id="ARBA00022964"/>
    </source>
</evidence>
<dbReference type="OrthoDB" id="420380at2759"/>
<proteinExistence type="predicted"/>
<dbReference type="SMART" id="SM00702">
    <property type="entry name" value="P4Hc"/>
    <property type="match status" value="1"/>
</dbReference>
<keyword evidence="3" id="KW-0223">Dioxygenase</keyword>
<dbReference type="SUPFAM" id="SSF49468">
    <property type="entry name" value="VHL"/>
    <property type="match status" value="1"/>
</dbReference>
<evidence type="ECO:0000256" key="6">
    <source>
        <dbReference type="SAM" id="SignalP"/>
    </source>
</evidence>
<keyword evidence="2" id="KW-0479">Metal-binding</keyword>
<dbReference type="PROSITE" id="PS51471">
    <property type="entry name" value="FE2OG_OXY"/>
    <property type="match status" value="1"/>
</dbReference>
<dbReference type="GO" id="GO:0031418">
    <property type="term" value="F:L-ascorbic acid binding"/>
    <property type="evidence" value="ECO:0007669"/>
    <property type="project" value="InterPro"/>
</dbReference>
<dbReference type="PANTHER" id="PTHR10869">
    <property type="entry name" value="PROLYL 4-HYDROXYLASE ALPHA SUBUNIT"/>
    <property type="match status" value="1"/>
</dbReference>
<evidence type="ECO:0000256" key="5">
    <source>
        <dbReference type="ARBA" id="ARBA00023004"/>
    </source>
</evidence>
<keyword evidence="5" id="KW-0408">Iron</keyword>
<sequence>MQSVFYFFLWLLVFGQCHISSVEVDSSGEAHAYEETHTYEEEEEMAELRPVAVVIKNPRSSWIDYYWQNPESNELLYQGKIDPRGTSATSSYAGHVFVFAPAKKGPEKEFARVHVTEEKNLYILPLEEDNSNENDIKYYQQLLEEQRFVEDYRKRTGRPTHHVSSNEYFWKCIPENSQDPSAIEKCRDTQPVSFALEALSTEPKVFRINNGRLKKKKKGEKNLFFKKKQALSDFEADLVISLAKPKIKRSLAGTHGGLVSNTRTSRNTWLDRNEHLVMETLYRRAADILNISESVLYPDKNVEQLQVVNYQVGQEYTSHHDFGADGHPQQRMITLLFYLNNQTAPDAGGETAFPKAKNGYLKVHAGKGNAVLFYSMLEDGNADDLSLHAALPVKKGEKWIGMLFFFFYFTKR</sequence>
<feature type="domain" description="Fe2OG dioxygenase" evidence="7">
    <location>
        <begin position="301"/>
        <end position="409"/>
    </location>
</feature>
<reference evidence="8 9" key="1">
    <citation type="journal article" date="2013" name="Curr. Biol.">
        <title>The Genome of the Foraminiferan Reticulomyxa filosa.</title>
        <authorList>
            <person name="Glockner G."/>
            <person name="Hulsmann N."/>
            <person name="Schleicher M."/>
            <person name="Noegel A.A."/>
            <person name="Eichinger L."/>
            <person name="Gallinger C."/>
            <person name="Pawlowski J."/>
            <person name="Sierra R."/>
            <person name="Euteneuer U."/>
            <person name="Pillet L."/>
            <person name="Moustafa A."/>
            <person name="Platzer M."/>
            <person name="Groth M."/>
            <person name="Szafranski K."/>
            <person name="Schliwa M."/>
        </authorList>
    </citation>
    <scope>NUCLEOTIDE SEQUENCE [LARGE SCALE GENOMIC DNA]</scope>
</reference>
<protein>
    <recommendedName>
        <fullName evidence="7">Fe2OG dioxygenase domain-containing protein</fullName>
    </recommendedName>
</protein>
<dbReference type="InterPro" id="IPR005123">
    <property type="entry name" value="Oxoglu/Fe-dep_dioxygenase_dom"/>
</dbReference>
<feature type="chain" id="PRO_5004975763" description="Fe2OG dioxygenase domain-containing protein" evidence="6">
    <location>
        <begin position="20"/>
        <end position="412"/>
    </location>
</feature>
<dbReference type="InterPro" id="IPR036208">
    <property type="entry name" value="VHL_sf"/>
</dbReference>
<evidence type="ECO:0000256" key="1">
    <source>
        <dbReference type="ARBA" id="ARBA00001961"/>
    </source>
</evidence>
<dbReference type="GO" id="GO:0005783">
    <property type="term" value="C:endoplasmic reticulum"/>
    <property type="evidence" value="ECO:0007669"/>
    <property type="project" value="TreeGrafter"/>
</dbReference>